<dbReference type="RefSeq" id="WP_074932530.1">
    <property type="nucleotide sequence ID" value="NZ_FORI01000007.1"/>
</dbReference>
<comment type="catalytic activity">
    <reaction evidence="5">
        <text>a 2'-deoxyadenosine in DNA + S-adenosyl-L-methionine = an N(6)-methyl-2'-deoxyadenosine in DNA + S-adenosyl-L-homocysteine + H(+)</text>
        <dbReference type="Rhea" id="RHEA:15197"/>
        <dbReference type="Rhea" id="RHEA-COMP:12418"/>
        <dbReference type="Rhea" id="RHEA-COMP:12419"/>
        <dbReference type="ChEBI" id="CHEBI:15378"/>
        <dbReference type="ChEBI" id="CHEBI:57856"/>
        <dbReference type="ChEBI" id="CHEBI:59789"/>
        <dbReference type="ChEBI" id="CHEBI:90615"/>
        <dbReference type="ChEBI" id="CHEBI:90616"/>
        <dbReference type="EC" id="2.1.1.72"/>
    </reaction>
</comment>
<dbReference type="GO" id="GO:0009007">
    <property type="term" value="F:site-specific DNA-methyltransferase (adenine-specific) activity"/>
    <property type="evidence" value="ECO:0007669"/>
    <property type="project" value="UniProtKB-EC"/>
</dbReference>
<evidence type="ECO:0000256" key="1">
    <source>
        <dbReference type="ARBA" id="ARBA00011900"/>
    </source>
</evidence>
<evidence type="ECO:0000313" key="8">
    <source>
        <dbReference type="Proteomes" id="UP000182737"/>
    </source>
</evidence>
<dbReference type="AlphaFoldDB" id="A0A1I3LWY3"/>
<dbReference type="Proteomes" id="UP000182737">
    <property type="component" value="Unassembled WGS sequence"/>
</dbReference>
<dbReference type="InterPro" id="IPR002052">
    <property type="entry name" value="DNA_methylase_N6_adenine_CS"/>
</dbReference>
<evidence type="ECO:0000256" key="3">
    <source>
        <dbReference type="ARBA" id="ARBA00022679"/>
    </source>
</evidence>
<dbReference type="PANTHER" id="PTHR33841:SF4">
    <property type="entry name" value="RESTRICTION MODIFICATION SYSTEM DNA SPECIFICITY DOMAIN"/>
    <property type="match status" value="1"/>
</dbReference>
<keyword evidence="4" id="KW-0949">S-adenosyl-L-methionine</keyword>
<dbReference type="SUPFAM" id="SSF53335">
    <property type="entry name" value="S-adenosyl-L-methionine-dependent methyltransferases"/>
    <property type="match status" value="1"/>
</dbReference>
<dbReference type="InterPro" id="IPR029063">
    <property type="entry name" value="SAM-dependent_MTases_sf"/>
</dbReference>
<dbReference type="PANTHER" id="PTHR33841">
    <property type="entry name" value="DNA METHYLTRANSFERASE YEEA-RELATED"/>
    <property type="match status" value="1"/>
</dbReference>
<evidence type="ECO:0000259" key="6">
    <source>
        <dbReference type="Pfam" id="PF07669"/>
    </source>
</evidence>
<evidence type="ECO:0000256" key="4">
    <source>
        <dbReference type="ARBA" id="ARBA00022691"/>
    </source>
</evidence>
<sequence>METKIENWLNSGEYISQLNNMRTSIMKDVSTSKSESETASIFETNLYYTIRKETGIELNFNKESKLDNINHKFEGLKNRTSGKGRLDAVVNNLVIEYKHFSKLQKKEDIDKAIAQVEDYLNALYKNDGIKYNAILTDGLKISYFSFVDENIEHSTLKEISVKDLNTIVTAILNSDTKSFVPQNILKDFSIYANVDTVSKLLSKELFNLIMNAPTGKTLMLLNEWENLMHLSVNDDIGQSNDIEKRRNDLSQIFEITINNSETEYKALYALQTTYAIIVKLIACKVIDKLNYNIKSSSYFDLSKISSIELQKFLEGMEDGYSYKSNNIDNLLEGDFFSWYSDAKQWNDGIYIHIKESIQIIDKYSAFSFNIHYNPIDIFKDLYMSIIPKSIRHSMGEYFTPKWLSDYVVENSTNDLAPNWKAIDPCCGSGIFIISLIKKIVGDVELIKLSDEEKEQLKKQILSRVYGIDINPLSVLSARVGYFMALLPLGRIADIEIPVYLGDSAIVPKKIAIDKIECYSYTIVNNKLPFEAIFPVRFVKSCDFEKNMNELQSLVKTDKSEILYLSIFSQLTDEEKQSDLLQLKIQEMASNLVTLHKNHWDGVWIRIITNFMMIARFSEFDLIVGNPPWVKWEHLPAAYASRIKEFCDVKHIFCNDGGQYGGTQLNICALIANVTATNWLSKDGVLAFLMPDSIMSQNSYEEFRNFYIDYENNIRLYLNKIDRWLSPLRPFRYEDKAVTQDFNTYYFSYKEIDYKKGIPVKNISRNKKISDETINKSSSYLNAKKYLDFFASKAIQLSDNSTAFSYSSNEFDYSSIIGETAYTYRTGVEFTPQELYMLNGIGKSTKEKHYRFKKKEFALSKYKVSDMPENGWDLPTEYIYPMLTAPNIVPFFYDRTNEYCIVPYSKEDIKNPVKEEELLLTNKELYLYLSKHIELIDSQSAKSKMMHRGKEFYALSKIGSYTFAPYIVAARDNSKFCATVVKPSITDWKEEKHTICVKHTIIISQKKDGSFISEDEAHYICGILNSDIVKSYIENTFKSNGYSLNKSNLNLPEYDESNSLHKEIVDLVKNVTPDSVKSVTKKITDIYLSICKNT</sequence>
<keyword evidence="3" id="KW-0808">Transferase</keyword>
<dbReference type="GO" id="GO:0003676">
    <property type="term" value="F:nucleic acid binding"/>
    <property type="evidence" value="ECO:0007669"/>
    <property type="project" value="InterPro"/>
</dbReference>
<dbReference type="Gene3D" id="3.40.50.150">
    <property type="entry name" value="Vaccinia Virus protein VP39"/>
    <property type="match status" value="1"/>
</dbReference>
<reference evidence="8" key="1">
    <citation type="submission" date="2016-10" db="EMBL/GenBank/DDBJ databases">
        <authorList>
            <person name="Varghese N."/>
            <person name="Submissions S."/>
        </authorList>
    </citation>
    <scope>NUCLEOTIDE SEQUENCE [LARGE SCALE GENOMIC DNA]</scope>
    <source>
        <strain evidence="8">XBD1002</strain>
    </source>
</reference>
<evidence type="ECO:0000313" key="7">
    <source>
        <dbReference type="EMBL" id="SFI89177.1"/>
    </source>
</evidence>
<dbReference type="PRINTS" id="PR00507">
    <property type="entry name" value="N12N6MTFRASE"/>
</dbReference>
<keyword evidence="2" id="KW-0489">Methyltransferase</keyword>
<dbReference type="InterPro" id="IPR011639">
    <property type="entry name" value="MethylTrfase_TaqI-like_dom"/>
</dbReference>
<dbReference type="InterPro" id="IPR050953">
    <property type="entry name" value="N4_N6_ade-DNA_methylase"/>
</dbReference>
<evidence type="ECO:0000256" key="5">
    <source>
        <dbReference type="ARBA" id="ARBA00047942"/>
    </source>
</evidence>
<keyword evidence="8" id="KW-1185">Reference proteome</keyword>
<protein>
    <recommendedName>
        <fullName evidence="1">site-specific DNA-methyltransferase (adenine-specific)</fullName>
        <ecNumber evidence="1">2.1.1.72</ecNumber>
    </recommendedName>
</protein>
<proteinExistence type="predicted"/>
<dbReference type="GO" id="GO:0006304">
    <property type="term" value="P:DNA modification"/>
    <property type="evidence" value="ECO:0007669"/>
    <property type="project" value="InterPro"/>
</dbReference>
<dbReference type="EMBL" id="FORI01000007">
    <property type="protein sequence ID" value="SFI89177.1"/>
    <property type="molecule type" value="Genomic_DNA"/>
</dbReference>
<organism evidence="7 8">
    <name type="scientific">Treponema bryantii</name>
    <dbReference type="NCBI Taxonomy" id="163"/>
    <lineage>
        <taxon>Bacteria</taxon>
        <taxon>Pseudomonadati</taxon>
        <taxon>Spirochaetota</taxon>
        <taxon>Spirochaetia</taxon>
        <taxon>Spirochaetales</taxon>
        <taxon>Treponemataceae</taxon>
        <taxon>Treponema</taxon>
    </lineage>
</organism>
<name>A0A1I3LWY3_9SPIR</name>
<gene>
    <name evidence="7" type="ORF">SAMN04487775_107239</name>
</gene>
<evidence type="ECO:0000256" key="2">
    <source>
        <dbReference type="ARBA" id="ARBA00022603"/>
    </source>
</evidence>
<dbReference type="PROSITE" id="PS00092">
    <property type="entry name" value="N6_MTASE"/>
    <property type="match status" value="1"/>
</dbReference>
<dbReference type="OrthoDB" id="353422at2"/>
<accession>A0A1I3LWY3</accession>
<feature type="domain" description="Type II methyltransferase M.TaqI-like" evidence="6">
    <location>
        <begin position="464"/>
        <end position="709"/>
    </location>
</feature>
<dbReference type="EC" id="2.1.1.72" evidence="1"/>
<dbReference type="GO" id="GO:0032259">
    <property type="term" value="P:methylation"/>
    <property type="evidence" value="ECO:0007669"/>
    <property type="project" value="UniProtKB-KW"/>
</dbReference>
<dbReference type="Pfam" id="PF07669">
    <property type="entry name" value="Eco57I"/>
    <property type="match status" value="1"/>
</dbReference>